<feature type="transmembrane region" description="Helical" evidence="7">
    <location>
        <begin position="81"/>
        <end position="100"/>
    </location>
</feature>
<feature type="transmembrane region" description="Helical" evidence="7">
    <location>
        <begin position="12"/>
        <end position="38"/>
    </location>
</feature>
<keyword evidence="4 7" id="KW-0812">Transmembrane</keyword>
<feature type="domain" description="Major facilitator superfamily (MFS) profile" evidence="8">
    <location>
        <begin position="15"/>
        <end position="456"/>
    </location>
</feature>
<dbReference type="PROSITE" id="PS00216">
    <property type="entry name" value="SUGAR_TRANSPORT_1"/>
    <property type="match status" value="1"/>
</dbReference>
<feature type="transmembrane region" description="Helical" evidence="7">
    <location>
        <begin position="366"/>
        <end position="389"/>
    </location>
</feature>
<feature type="transmembrane region" description="Helical" evidence="7">
    <location>
        <begin position="138"/>
        <end position="161"/>
    </location>
</feature>
<evidence type="ECO:0000256" key="6">
    <source>
        <dbReference type="ARBA" id="ARBA00023136"/>
    </source>
</evidence>
<dbReference type="Proteomes" id="UP001569428">
    <property type="component" value="Unassembled WGS sequence"/>
</dbReference>
<evidence type="ECO:0000256" key="4">
    <source>
        <dbReference type="ARBA" id="ARBA00022692"/>
    </source>
</evidence>
<keyword evidence="5 7" id="KW-1133">Transmembrane helix</keyword>
<protein>
    <submittedName>
        <fullName evidence="9">MFS transporter</fullName>
    </submittedName>
</protein>
<evidence type="ECO:0000313" key="10">
    <source>
        <dbReference type="Proteomes" id="UP001569428"/>
    </source>
</evidence>
<proteinExistence type="predicted"/>
<evidence type="ECO:0000259" key="8">
    <source>
        <dbReference type="PROSITE" id="PS50850"/>
    </source>
</evidence>
<feature type="transmembrane region" description="Helical" evidence="7">
    <location>
        <begin position="401"/>
        <end position="423"/>
    </location>
</feature>
<feature type="transmembrane region" description="Helical" evidence="7">
    <location>
        <begin position="270"/>
        <end position="291"/>
    </location>
</feature>
<dbReference type="PROSITE" id="PS50850">
    <property type="entry name" value="MFS"/>
    <property type="match status" value="1"/>
</dbReference>
<keyword evidence="3" id="KW-1003">Cell membrane</keyword>
<dbReference type="InterPro" id="IPR011701">
    <property type="entry name" value="MFS"/>
</dbReference>
<feature type="transmembrane region" description="Helical" evidence="7">
    <location>
        <begin position="106"/>
        <end position="131"/>
    </location>
</feature>
<feature type="transmembrane region" description="Helical" evidence="7">
    <location>
        <begin position="303"/>
        <end position="323"/>
    </location>
</feature>
<comment type="caution">
    <text evidence="9">The sequence shown here is derived from an EMBL/GenBank/DDBJ whole genome shotgun (WGS) entry which is preliminary data.</text>
</comment>
<dbReference type="Gene3D" id="1.20.1250.20">
    <property type="entry name" value="MFS general substrate transporter like domains"/>
    <property type="match status" value="1"/>
</dbReference>
<name>A0ABV4NXE0_9GAMM</name>
<feature type="transmembrane region" description="Helical" evidence="7">
    <location>
        <begin position="232"/>
        <end position="250"/>
    </location>
</feature>
<dbReference type="InterPro" id="IPR036259">
    <property type="entry name" value="MFS_trans_sf"/>
</dbReference>
<keyword evidence="10" id="KW-1185">Reference proteome</keyword>
<dbReference type="CDD" id="cd17321">
    <property type="entry name" value="MFS_MMR_MDR_like"/>
    <property type="match status" value="1"/>
</dbReference>
<evidence type="ECO:0000256" key="2">
    <source>
        <dbReference type="ARBA" id="ARBA00022448"/>
    </source>
</evidence>
<dbReference type="Gene3D" id="1.20.1720.10">
    <property type="entry name" value="Multidrug resistance protein D"/>
    <property type="match status" value="1"/>
</dbReference>
<sequence>MKTITPNLTDAKLLGLVALGFAVFFVTNDLGILTVAIPTIGKEFNGNITTVQWLINGYTLVFGVLLISGGRLADIFGRRRAFFVGSAIFVFFSILCGLAIDIQMLLVSRALMGIGGALIWPAILGMIYNLIPREHSGLAGGFIMAVSGVGLTIGPLIGGVITDLASWRLTFFLNPIEAAIACLLGWKFVADDRPQGENRGINYAGVLTLSISIFSLLLALDLSVDIGFRHPLIVALMTLSFLFIGIFIIVEHKASDNALIPRDIAQNYRLFTASLATLMISVVFFAPIFYIPQALNKIHGYSATLSGIGLLPMLIAFSIGSYLSGILYERLSPKVIVSLGVALICAGMFMLSDFNKDTDIFSLTPGLTLLGAGIGIFYSTITTIAITIVDPSRSSLSAGILYMFQVAGGTLGLGINTTIIAMSPDLLSGIVRAFTVNAYLAIAVFVVCLLFVSGEPSGLKNRHNRQF</sequence>
<feature type="transmembrane region" description="Helical" evidence="7">
    <location>
        <begin position="167"/>
        <end position="189"/>
    </location>
</feature>
<feature type="transmembrane region" description="Helical" evidence="7">
    <location>
        <begin position="50"/>
        <end position="69"/>
    </location>
</feature>
<comment type="subcellular location">
    <subcellularLocation>
        <location evidence="1">Cell membrane</location>
        <topology evidence="1">Multi-pass membrane protein</topology>
    </subcellularLocation>
</comment>
<dbReference type="InterPro" id="IPR020846">
    <property type="entry name" value="MFS_dom"/>
</dbReference>
<dbReference type="PANTHER" id="PTHR42718">
    <property type="entry name" value="MAJOR FACILITATOR SUPERFAMILY MULTIDRUG TRANSPORTER MFSC"/>
    <property type="match status" value="1"/>
</dbReference>
<feature type="transmembrane region" description="Helical" evidence="7">
    <location>
        <begin position="201"/>
        <end position="220"/>
    </location>
</feature>
<dbReference type="EMBL" id="JBGMEK010000006">
    <property type="protein sequence ID" value="MFA0810183.1"/>
    <property type="molecule type" value="Genomic_DNA"/>
</dbReference>
<evidence type="ECO:0000256" key="7">
    <source>
        <dbReference type="SAM" id="Phobius"/>
    </source>
</evidence>
<feature type="transmembrane region" description="Helical" evidence="7">
    <location>
        <begin position="335"/>
        <end position="354"/>
    </location>
</feature>
<evidence type="ECO:0000256" key="3">
    <source>
        <dbReference type="ARBA" id="ARBA00022475"/>
    </source>
</evidence>
<dbReference type="RefSeq" id="WP_371837792.1">
    <property type="nucleotide sequence ID" value="NZ_JBGMEK010000006.1"/>
</dbReference>
<dbReference type="InterPro" id="IPR005829">
    <property type="entry name" value="Sugar_transporter_CS"/>
</dbReference>
<evidence type="ECO:0000256" key="5">
    <source>
        <dbReference type="ARBA" id="ARBA00022989"/>
    </source>
</evidence>
<dbReference type="PRINTS" id="PR01036">
    <property type="entry name" value="TCRTETB"/>
</dbReference>
<evidence type="ECO:0000313" key="9">
    <source>
        <dbReference type="EMBL" id="MFA0810183.1"/>
    </source>
</evidence>
<dbReference type="PANTHER" id="PTHR42718:SF46">
    <property type="entry name" value="BLR6921 PROTEIN"/>
    <property type="match status" value="1"/>
</dbReference>
<dbReference type="SUPFAM" id="SSF103473">
    <property type="entry name" value="MFS general substrate transporter"/>
    <property type="match status" value="1"/>
</dbReference>
<keyword evidence="2" id="KW-0813">Transport</keyword>
<gene>
    <name evidence="9" type="ORF">ACCI49_04560</name>
</gene>
<evidence type="ECO:0000256" key="1">
    <source>
        <dbReference type="ARBA" id="ARBA00004651"/>
    </source>
</evidence>
<dbReference type="Pfam" id="PF07690">
    <property type="entry name" value="MFS_1"/>
    <property type="match status" value="1"/>
</dbReference>
<feature type="transmembrane region" description="Helical" evidence="7">
    <location>
        <begin position="429"/>
        <end position="452"/>
    </location>
</feature>
<organism evidence="9 10">
    <name type="scientific">Microbulbifer epialgicus</name>
    <dbReference type="NCBI Taxonomy" id="393907"/>
    <lineage>
        <taxon>Bacteria</taxon>
        <taxon>Pseudomonadati</taxon>
        <taxon>Pseudomonadota</taxon>
        <taxon>Gammaproteobacteria</taxon>
        <taxon>Cellvibrionales</taxon>
        <taxon>Microbulbiferaceae</taxon>
        <taxon>Microbulbifer</taxon>
    </lineage>
</organism>
<accession>A0ABV4NXE0</accession>
<keyword evidence="6 7" id="KW-0472">Membrane</keyword>
<reference evidence="9 10" key="1">
    <citation type="submission" date="2024-08" db="EMBL/GenBank/DDBJ databases">
        <authorList>
            <person name="Ishaq N."/>
        </authorList>
    </citation>
    <scope>NUCLEOTIDE SEQUENCE [LARGE SCALE GENOMIC DNA]</scope>
    <source>
        <strain evidence="9 10">DSM 18651</strain>
    </source>
</reference>